<dbReference type="InterPro" id="IPR013766">
    <property type="entry name" value="Thioredoxin_domain"/>
</dbReference>
<evidence type="ECO:0000313" key="3">
    <source>
        <dbReference type="EMBL" id="MBK1620307.1"/>
    </source>
</evidence>
<keyword evidence="4" id="KW-1185">Reference proteome</keyword>
<keyword evidence="1" id="KW-0732">Signal</keyword>
<dbReference type="PROSITE" id="PS51352">
    <property type="entry name" value="THIOREDOXIN_2"/>
    <property type="match status" value="1"/>
</dbReference>
<dbReference type="InterPro" id="IPR036249">
    <property type="entry name" value="Thioredoxin-like_sf"/>
</dbReference>
<dbReference type="SUPFAM" id="SSF52833">
    <property type="entry name" value="Thioredoxin-like"/>
    <property type="match status" value="1"/>
</dbReference>
<evidence type="ECO:0000313" key="4">
    <source>
        <dbReference type="Proteomes" id="UP001138768"/>
    </source>
</evidence>
<proteinExistence type="predicted"/>
<reference evidence="3 4" key="1">
    <citation type="journal article" date="2020" name="Microorganisms">
        <title>Osmotic Adaptation and Compatible Solute Biosynthesis of Phototrophic Bacteria as Revealed from Genome Analyses.</title>
        <authorList>
            <person name="Imhoff J.F."/>
            <person name="Rahn T."/>
            <person name="Kunzel S."/>
            <person name="Keller A."/>
            <person name="Neulinger S.C."/>
        </authorList>
    </citation>
    <scope>NUCLEOTIDE SEQUENCE [LARGE SCALE GENOMIC DNA]</scope>
    <source>
        <strain evidence="3 4">DSM 25653</strain>
    </source>
</reference>
<dbReference type="CDD" id="cd02951">
    <property type="entry name" value="SoxW"/>
    <property type="match status" value="1"/>
</dbReference>
<gene>
    <name evidence="3" type="ORF">CKO42_18045</name>
</gene>
<dbReference type="EMBL" id="NRRY01000036">
    <property type="protein sequence ID" value="MBK1620307.1"/>
    <property type="molecule type" value="Genomic_DNA"/>
</dbReference>
<accession>A0A9X0WAX4</accession>
<feature type="domain" description="Thioredoxin" evidence="2">
    <location>
        <begin position="28"/>
        <end position="180"/>
    </location>
</feature>
<feature type="chain" id="PRO_5040910076" evidence="1">
    <location>
        <begin position="39"/>
        <end position="206"/>
    </location>
</feature>
<sequence>MPDLIPAPTSSPIFSPTSSPLLRLLVLLLVVLSGPALAADPGRDPGQYFFNQTFGDFSEELETARDEGKNGVLLMFEMDECPFCHRMKTTVLNQPAVQDYFREHFLIFPVDVEGDIEVVDFAGNPDIQKDFALKQFRVRATPVFAFFDLDGNMVARYTGATRDSEEFMLLGQYVVEGAYKETTFTKYKRAKRDADQQAALSPVISE</sequence>
<dbReference type="InterPro" id="IPR012336">
    <property type="entry name" value="Thioredoxin-like_fold"/>
</dbReference>
<protein>
    <submittedName>
        <fullName evidence="3">Thioredoxin</fullName>
    </submittedName>
</protein>
<name>A0A9X0WAX4_9GAMM</name>
<dbReference type="InterPro" id="IPR041737">
    <property type="entry name" value="SoxW"/>
</dbReference>
<comment type="caution">
    <text evidence="3">The sequence shown here is derived from an EMBL/GenBank/DDBJ whole genome shotgun (WGS) entry which is preliminary data.</text>
</comment>
<dbReference type="RefSeq" id="WP_200247096.1">
    <property type="nucleotide sequence ID" value="NZ_NRRY01000036.1"/>
</dbReference>
<evidence type="ECO:0000259" key="2">
    <source>
        <dbReference type="PROSITE" id="PS51352"/>
    </source>
</evidence>
<feature type="signal peptide" evidence="1">
    <location>
        <begin position="1"/>
        <end position="38"/>
    </location>
</feature>
<dbReference type="AlphaFoldDB" id="A0A9X0WAX4"/>
<dbReference type="Pfam" id="PF13098">
    <property type="entry name" value="Thioredoxin_2"/>
    <property type="match status" value="1"/>
</dbReference>
<evidence type="ECO:0000256" key="1">
    <source>
        <dbReference type="SAM" id="SignalP"/>
    </source>
</evidence>
<organism evidence="3 4">
    <name type="scientific">Lamprobacter modestohalophilus</name>
    <dbReference type="NCBI Taxonomy" id="1064514"/>
    <lineage>
        <taxon>Bacteria</taxon>
        <taxon>Pseudomonadati</taxon>
        <taxon>Pseudomonadota</taxon>
        <taxon>Gammaproteobacteria</taxon>
        <taxon>Chromatiales</taxon>
        <taxon>Chromatiaceae</taxon>
        <taxon>Lamprobacter</taxon>
    </lineage>
</organism>
<dbReference type="Proteomes" id="UP001138768">
    <property type="component" value="Unassembled WGS sequence"/>
</dbReference>
<dbReference type="Gene3D" id="3.40.30.10">
    <property type="entry name" value="Glutaredoxin"/>
    <property type="match status" value="1"/>
</dbReference>